<dbReference type="SUPFAM" id="SSF56219">
    <property type="entry name" value="DNase I-like"/>
    <property type="match status" value="1"/>
</dbReference>
<sequence>MVNNLDLVKNQKSYEDLITYETSTGRSTIDHIFMNSSLILDLIDHVVEKVDNDLSDHAVVYATISLTSINPSFIQCAAIKKLVYRYSEMFDDNWSIFGTSVDQR</sequence>
<dbReference type="EMBL" id="CAJVPQ010002537">
    <property type="protein sequence ID" value="CAG8600685.1"/>
    <property type="molecule type" value="Genomic_DNA"/>
</dbReference>
<dbReference type="Gene3D" id="3.60.10.10">
    <property type="entry name" value="Endonuclease/exonuclease/phosphatase"/>
    <property type="match status" value="1"/>
</dbReference>
<protein>
    <submittedName>
        <fullName evidence="1">719_t:CDS:1</fullName>
    </submittedName>
</protein>
<organism evidence="1 2">
    <name type="scientific">Funneliformis caledonium</name>
    <dbReference type="NCBI Taxonomy" id="1117310"/>
    <lineage>
        <taxon>Eukaryota</taxon>
        <taxon>Fungi</taxon>
        <taxon>Fungi incertae sedis</taxon>
        <taxon>Mucoromycota</taxon>
        <taxon>Glomeromycotina</taxon>
        <taxon>Glomeromycetes</taxon>
        <taxon>Glomerales</taxon>
        <taxon>Glomeraceae</taxon>
        <taxon>Funneliformis</taxon>
    </lineage>
</organism>
<reference evidence="1" key="1">
    <citation type="submission" date="2021-06" db="EMBL/GenBank/DDBJ databases">
        <authorList>
            <person name="Kallberg Y."/>
            <person name="Tangrot J."/>
            <person name="Rosling A."/>
        </authorList>
    </citation>
    <scope>NUCLEOTIDE SEQUENCE</scope>
    <source>
        <strain evidence="1">UK204</strain>
    </source>
</reference>
<dbReference type="Proteomes" id="UP000789570">
    <property type="component" value="Unassembled WGS sequence"/>
</dbReference>
<accession>A0A9N9GGG1</accession>
<proteinExistence type="predicted"/>
<evidence type="ECO:0000313" key="1">
    <source>
        <dbReference type="EMBL" id="CAG8600685.1"/>
    </source>
</evidence>
<keyword evidence="2" id="KW-1185">Reference proteome</keyword>
<dbReference type="AlphaFoldDB" id="A0A9N9GGG1"/>
<dbReference type="InterPro" id="IPR036691">
    <property type="entry name" value="Endo/exonu/phosph_ase_sf"/>
</dbReference>
<feature type="non-terminal residue" evidence="1">
    <location>
        <position position="104"/>
    </location>
</feature>
<comment type="caution">
    <text evidence="1">The sequence shown here is derived from an EMBL/GenBank/DDBJ whole genome shotgun (WGS) entry which is preliminary data.</text>
</comment>
<name>A0A9N9GGG1_9GLOM</name>
<gene>
    <name evidence="1" type="ORF">FCALED_LOCUS8576</name>
</gene>
<evidence type="ECO:0000313" key="2">
    <source>
        <dbReference type="Proteomes" id="UP000789570"/>
    </source>
</evidence>